<dbReference type="PROSITE" id="PS00107">
    <property type="entry name" value="PROTEIN_KINASE_ATP"/>
    <property type="match status" value="1"/>
</dbReference>
<keyword evidence="1" id="KW-0067">ATP-binding</keyword>
<keyword evidence="1" id="KW-0547">Nucleotide-binding</keyword>
<comment type="caution">
    <text evidence="3">The sequence shown here is derived from an EMBL/GenBank/DDBJ whole genome shotgun (WGS) entry which is preliminary data.</text>
</comment>
<organism evidence="3 4">
    <name type="scientific">Stylosanthes scabra</name>
    <dbReference type="NCBI Taxonomy" id="79078"/>
    <lineage>
        <taxon>Eukaryota</taxon>
        <taxon>Viridiplantae</taxon>
        <taxon>Streptophyta</taxon>
        <taxon>Embryophyta</taxon>
        <taxon>Tracheophyta</taxon>
        <taxon>Spermatophyta</taxon>
        <taxon>Magnoliopsida</taxon>
        <taxon>eudicotyledons</taxon>
        <taxon>Gunneridae</taxon>
        <taxon>Pentapetalae</taxon>
        <taxon>rosids</taxon>
        <taxon>fabids</taxon>
        <taxon>Fabales</taxon>
        <taxon>Fabaceae</taxon>
        <taxon>Papilionoideae</taxon>
        <taxon>50 kb inversion clade</taxon>
        <taxon>dalbergioids sensu lato</taxon>
        <taxon>Dalbergieae</taxon>
        <taxon>Pterocarpus clade</taxon>
        <taxon>Stylosanthes</taxon>
    </lineage>
</organism>
<name>A0ABU6Q9Q5_9FABA</name>
<feature type="region of interest" description="Disordered" evidence="2">
    <location>
        <begin position="1"/>
        <end position="55"/>
    </location>
</feature>
<evidence type="ECO:0000313" key="4">
    <source>
        <dbReference type="Proteomes" id="UP001341840"/>
    </source>
</evidence>
<dbReference type="Gene3D" id="3.30.200.20">
    <property type="entry name" value="Phosphorylase Kinase, domain 1"/>
    <property type="match status" value="1"/>
</dbReference>
<dbReference type="SUPFAM" id="SSF56112">
    <property type="entry name" value="Protein kinase-like (PK-like)"/>
    <property type="match status" value="1"/>
</dbReference>
<evidence type="ECO:0008006" key="5">
    <source>
        <dbReference type="Google" id="ProtNLM"/>
    </source>
</evidence>
<dbReference type="EMBL" id="JASCZI010000094">
    <property type="protein sequence ID" value="MED6108578.1"/>
    <property type="molecule type" value="Genomic_DNA"/>
</dbReference>
<evidence type="ECO:0000313" key="3">
    <source>
        <dbReference type="EMBL" id="MED6108578.1"/>
    </source>
</evidence>
<proteinExistence type="predicted"/>
<reference evidence="3 4" key="1">
    <citation type="journal article" date="2023" name="Plants (Basel)">
        <title>Bridging the Gap: Combining Genomics and Transcriptomics Approaches to Understand Stylosanthes scabra, an Orphan Legume from the Brazilian Caatinga.</title>
        <authorList>
            <person name="Ferreira-Neto J.R.C."/>
            <person name="da Silva M.D."/>
            <person name="Binneck E."/>
            <person name="de Melo N.F."/>
            <person name="da Silva R.H."/>
            <person name="de Melo A.L.T.M."/>
            <person name="Pandolfi V."/>
            <person name="Bustamante F.O."/>
            <person name="Brasileiro-Vidal A.C."/>
            <person name="Benko-Iseppon A.M."/>
        </authorList>
    </citation>
    <scope>NUCLEOTIDE SEQUENCE [LARGE SCALE GENOMIC DNA]</scope>
    <source>
        <tissue evidence="3">Leaves</tissue>
    </source>
</reference>
<keyword evidence="4" id="KW-1185">Reference proteome</keyword>
<gene>
    <name evidence="3" type="ORF">PIB30_025544</name>
</gene>
<feature type="compositionally biased region" description="Low complexity" evidence="2">
    <location>
        <begin position="24"/>
        <end position="41"/>
    </location>
</feature>
<dbReference type="PANTHER" id="PTHR47987:SF13">
    <property type="entry name" value="RECEPTOR-LIKE CYTOSOLIC SERINE_THREONINE-PROTEIN KINASE RBK2"/>
    <property type="match status" value="1"/>
</dbReference>
<dbReference type="InterPro" id="IPR046958">
    <property type="entry name" value="RBK1/2/STUNTED"/>
</dbReference>
<evidence type="ECO:0000256" key="1">
    <source>
        <dbReference type="PROSITE-ProRule" id="PRU10141"/>
    </source>
</evidence>
<feature type="binding site" evidence="1">
    <location>
        <position position="163"/>
    </location>
    <ligand>
        <name>ATP</name>
        <dbReference type="ChEBI" id="CHEBI:30616"/>
    </ligand>
</feature>
<sequence>MAGLDIDEGGGGGVLTDYSPSSVESRTLASSRASTSDSEALTGSGGFREGSGTNPNTQWRGFFKLLKKGSQMPFQTFHPLKSVPKLTRRKSKRVMEDLIPSPALDSSFDSTEFANFKSSWKNFTLSELRAATDDFSHNNVIGEGGYAEVYLGKLEDGNFVAIKRLTRRNQEGTKKK</sequence>
<dbReference type="PANTHER" id="PTHR47987">
    <property type="entry name" value="OS08G0249100 PROTEIN"/>
    <property type="match status" value="1"/>
</dbReference>
<protein>
    <recommendedName>
        <fullName evidence="5">Protein kinase domain-containing protein</fullName>
    </recommendedName>
</protein>
<dbReference type="Proteomes" id="UP001341840">
    <property type="component" value="Unassembled WGS sequence"/>
</dbReference>
<accession>A0ABU6Q9Q5</accession>
<dbReference type="InterPro" id="IPR017441">
    <property type="entry name" value="Protein_kinase_ATP_BS"/>
</dbReference>
<evidence type="ECO:0000256" key="2">
    <source>
        <dbReference type="SAM" id="MobiDB-lite"/>
    </source>
</evidence>
<dbReference type="InterPro" id="IPR011009">
    <property type="entry name" value="Kinase-like_dom_sf"/>
</dbReference>